<keyword evidence="1" id="KW-0472">Membrane</keyword>
<dbReference type="EMBL" id="AP018174">
    <property type="protein sequence ID" value="BAY14606.1"/>
    <property type="molecule type" value="Genomic_DNA"/>
</dbReference>
<sequence length="562" mass="60519">MPERKSKFLIPAIGAVVAVVGGVAVYTYLFKGPAGDISGALGSAKLVPASALMATYISTDAQAWSKLQQFGTPEAQKLLTKSLEDLNKDMFKDSDISYEKDIKPWVGGVMFAVLPPSTIKPAQFPTPGNAAKPPIKLQQETNILMVVGIKDKLTALNFANKLKSQKGVKSKEYDYKGEKITETIENSRPTYNVVVNNSYLLLAPEKQSVEKAIDTLKGQPSFANKEGVNNLLSKSVNLQNTLAQIYVPDYAGMIQQFAAANGQGKAVPPQTLSQLKQVKSMVAGVGVDDQGVRVKAIANLDPQLSKFQYQNTPAKILAQFPSDTFALINGNGISRGWQTLVEQSKDYPEVQQTLQQVRSQLKLANIDLDKEIFGWMDGEFGVGAIPSNQGVLASVGFGGAFVFDTSDRKTAETTFTKLDDLAKAQRINIATRKIGGKDVTEWQIPQQGALLAHGWLDQDTVFLALGGPVADALAAGKSPSLDQSDTFKTVTSSLQQPNGGYFYLDMDKTVSLVNRFAAQGRPIPPETTALLNSIRGLAATATSPDKSTSQLEVLLALKPSKN</sequence>
<evidence type="ECO:0000313" key="3">
    <source>
        <dbReference type="Proteomes" id="UP000218287"/>
    </source>
</evidence>
<evidence type="ECO:0000313" key="2">
    <source>
        <dbReference type="EMBL" id="BAY14606.1"/>
    </source>
</evidence>
<feature type="transmembrane region" description="Helical" evidence="1">
    <location>
        <begin position="9"/>
        <end position="29"/>
    </location>
</feature>
<dbReference type="InterPro" id="IPR021787">
    <property type="entry name" value="DUF3352"/>
</dbReference>
<keyword evidence="3" id="KW-1185">Reference proteome</keyword>
<name>A0A1Z4GBA8_9CYAN</name>
<dbReference type="OrthoDB" id="451203at2"/>
<dbReference type="Proteomes" id="UP000218287">
    <property type="component" value="Chromosome"/>
</dbReference>
<gene>
    <name evidence="2" type="ORF">NIES21_03630</name>
</gene>
<dbReference type="Pfam" id="PF11832">
    <property type="entry name" value="DUF3352"/>
    <property type="match status" value="1"/>
</dbReference>
<dbReference type="AlphaFoldDB" id="A0A1Z4GBA8"/>
<accession>A0A1Z4GBA8</accession>
<organism evidence="2 3">
    <name type="scientific">Anabaenopsis circularis NIES-21</name>
    <dbReference type="NCBI Taxonomy" id="1085406"/>
    <lineage>
        <taxon>Bacteria</taxon>
        <taxon>Bacillati</taxon>
        <taxon>Cyanobacteriota</taxon>
        <taxon>Cyanophyceae</taxon>
        <taxon>Nostocales</taxon>
        <taxon>Nodulariaceae</taxon>
        <taxon>Anabaenopsis</taxon>
    </lineage>
</organism>
<evidence type="ECO:0000256" key="1">
    <source>
        <dbReference type="SAM" id="Phobius"/>
    </source>
</evidence>
<reference evidence="2 3" key="1">
    <citation type="submission" date="2017-06" db="EMBL/GenBank/DDBJ databases">
        <title>Genome sequencing of cyanobaciteial culture collection at National Institute for Environmental Studies (NIES).</title>
        <authorList>
            <person name="Hirose Y."/>
            <person name="Shimura Y."/>
            <person name="Fujisawa T."/>
            <person name="Nakamura Y."/>
            <person name="Kawachi M."/>
        </authorList>
    </citation>
    <scope>NUCLEOTIDE SEQUENCE [LARGE SCALE GENOMIC DNA]</scope>
    <source>
        <strain evidence="2 3">NIES-21</strain>
    </source>
</reference>
<keyword evidence="1" id="KW-0812">Transmembrane</keyword>
<protein>
    <submittedName>
        <fullName evidence="2">Uncharacterized protein</fullName>
    </submittedName>
</protein>
<proteinExistence type="predicted"/>
<keyword evidence="1" id="KW-1133">Transmembrane helix</keyword>